<evidence type="ECO:0000313" key="3">
    <source>
        <dbReference type="Proteomes" id="UP000199039"/>
    </source>
</evidence>
<evidence type="ECO:0000256" key="1">
    <source>
        <dbReference type="HAMAP-Rule" id="MF_00386"/>
    </source>
</evidence>
<dbReference type="GO" id="GO:0005886">
    <property type="term" value="C:plasma membrane"/>
    <property type="evidence" value="ECO:0007669"/>
    <property type="project" value="UniProtKB-SubCell"/>
</dbReference>
<comment type="function">
    <text evidence="1">Could be involved in insertion of integral membrane proteins into the membrane.</text>
</comment>
<organism evidence="2 3">
    <name type="scientific">Sanguibacter gelidistatuariae</name>
    <dbReference type="NCBI Taxonomy" id="1814289"/>
    <lineage>
        <taxon>Bacteria</taxon>
        <taxon>Bacillati</taxon>
        <taxon>Actinomycetota</taxon>
        <taxon>Actinomycetes</taxon>
        <taxon>Micrococcales</taxon>
        <taxon>Sanguibacteraceae</taxon>
        <taxon>Sanguibacter</taxon>
    </lineage>
</organism>
<evidence type="ECO:0000313" key="2">
    <source>
        <dbReference type="EMBL" id="SDB88825.1"/>
    </source>
</evidence>
<gene>
    <name evidence="2" type="ORF">SAMN05216410_0693</name>
</gene>
<accession>A0A1G6H4J0</accession>
<dbReference type="PANTHER" id="PTHR33383:SF1">
    <property type="entry name" value="MEMBRANE PROTEIN INSERTION EFFICIENCY FACTOR-RELATED"/>
    <property type="match status" value="1"/>
</dbReference>
<keyword evidence="3" id="KW-1185">Reference proteome</keyword>
<dbReference type="EMBL" id="FMYH01000001">
    <property type="protein sequence ID" value="SDB88825.1"/>
    <property type="molecule type" value="Genomic_DNA"/>
</dbReference>
<dbReference type="Pfam" id="PF01809">
    <property type="entry name" value="YidD"/>
    <property type="match status" value="1"/>
</dbReference>
<dbReference type="Proteomes" id="UP000199039">
    <property type="component" value="Unassembled WGS sequence"/>
</dbReference>
<dbReference type="RefSeq" id="WP_217629072.1">
    <property type="nucleotide sequence ID" value="NZ_FMYH01000001.1"/>
</dbReference>
<comment type="subcellular location">
    <subcellularLocation>
        <location evidence="1">Cell membrane</location>
        <topology evidence="1">Peripheral membrane protein</topology>
        <orientation evidence="1">Cytoplasmic side</orientation>
    </subcellularLocation>
</comment>
<sequence>MTRHDDDHVSPVTDGPRRGIVARSLLGGVRWYQRYISPLSGPRCRYYPTCSSYAVTAIEKHGAIRGTRLAVWRLLRCNPWTDGGIDDVPEPVSRDTSR</sequence>
<keyword evidence="1" id="KW-1003">Cell membrane</keyword>
<reference evidence="2 3" key="1">
    <citation type="submission" date="2016-09" db="EMBL/GenBank/DDBJ databases">
        <authorList>
            <person name="Capua I."/>
            <person name="De Benedictis P."/>
            <person name="Joannis T."/>
            <person name="Lombin L.H."/>
            <person name="Cattoli G."/>
        </authorList>
    </citation>
    <scope>NUCLEOTIDE SEQUENCE [LARGE SCALE GENOMIC DNA]</scope>
    <source>
        <strain evidence="2 3">ISLP-3</strain>
    </source>
</reference>
<proteinExistence type="inferred from homology"/>
<dbReference type="STRING" id="1814289.SAMN05216410_0693"/>
<comment type="similarity">
    <text evidence="1">Belongs to the UPF0161 family.</text>
</comment>
<dbReference type="HAMAP" id="MF_00386">
    <property type="entry name" value="UPF0161_YidD"/>
    <property type="match status" value="1"/>
</dbReference>
<dbReference type="NCBIfam" id="TIGR00278">
    <property type="entry name" value="membrane protein insertion efficiency factor YidD"/>
    <property type="match status" value="1"/>
</dbReference>
<dbReference type="SMART" id="SM01234">
    <property type="entry name" value="Haemolytic"/>
    <property type="match status" value="1"/>
</dbReference>
<name>A0A1G6H4J0_9MICO</name>
<dbReference type="AlphaFoldDB" id="A0A1G6H4J0"/>
<keyword evidence="1" id="KW-0472">Membrane</keyword>
<protein>
    <recommendedName>
        <fullName evidence="1">Putative membrane protein insertion efficiency factor</fullName>
    </recommendedName>
</protein>
<dbReference type="InterPro" id="IPR002696">
    <property type="entry name" value="Membr_insert_effic_factor_YidD"/>
</dbReference>
<dbReference type="PANTHER" id="PTHR33383">
    <property type="entry name" value="MEMBRANE PROTEIN INSERTION EFFICIENCY FACTOR-RELATED"/>
    <property type="match status" value="1"/>
</dbReference>